<gene>
    <name evidence="2" type="ORF">BWK73_20610</name>
</gene>
<accession>A0A1Y1QNT9</accession>
<dbReference type="EMBL" id="MTEJ01000116">
    <property type="protein sequence ID" value="OQX10298.1"/>
    <property type="molecule type" value="Genomic_DNA"/>
</dbReference>
<keyword evidence="1" id="KW-0732">Signal</keyword>
<reference evidence="2 3" key="1">
    <citation type="submission" date="2017-01" db="EMBL/GenBank/DDBJ databases">
        <title>Novel large sulfur bacteria in the metagenomes of groundwater-fed chemosynthetic microbial mats in the Lake Huron basin.</title>
        <authorList>
            <person name="Sharrar A.M."/>
            <person name="Flood B.E."/>
            <person name="Bailey J.V."/>
            <person name="Jones D.S."/>
            <person name="Biddanda B."/>
            <person name="Ruberg S.A."/>
            <person name="Marcus D.N."/>
            <person name="Dick G.J."/>
        </authorList>
    </citation>
    <scope>NUCLEOTIDE SEQUENCE [LARGE SCALE GENOMIC DNA]</scope>
    <source>
        <strain evidence="2">A8</strain>
    </source>
</reference>
<organism evidence="2 3">
    <name type="scientific">Thiothrix lacustris</name>
    <dbReference type="NCBI Taxonomy" id="525917"/>
    <lineage>
        <taxon>Bacteria</taxon>
        <taxon>Pseudomonadati</taxon>
        <taxon>Pseudomonadota</taxon>
        <taxon>Gammaproteobacteria</taxon>
        <taxon>Thiotrichales</taxon>
        <taxon>Thiotrichaceae</taxon>
        <taxon>Thiothrix</taxon>
    </lineage>
</organism>
<feature type="non-terminal residue" evidence="2">
    <location>
        <position position="143"/>
    </location>
</feature>
<feature type="chain" id="PRO_5011965542" description="Lipoprotein" evidence="1">
    <location>
        <begin position="25"/>
        <end position="143"/>
    </location>
</feature>
<evidence type="ECO:0000256" key="1">
    <source>
        <dbReference type="SAM" id="SignalP"/>
    </source>
</evidence>
<name>A0A1Y1QNT9_9GAMM</name>
<evidence type="ECO:0008006" key="4">
    <source>
        <dbReference type="Google" id="ProtNLM"/>
    </source>
</evidence>
<evidence type="ECO:0000313" key="3">
    <source>
        <dbReference type="Proteomes" id="UP000192491"/>
    </source>
</evidence>
<sequence length="143" mass="16263">MPVYPFHNILHLFLLLLLSGCSNFVDFASEGQRNSEEEQAKETSRMPDNLQTALLDKSSDACTTATGKEAQKIANISLSKDNTDGSIVHTFSLDLENVEAGHFEREYSHRRLKPGIHRMVLTIIKEFYGTEFHQNDFMDFIPI</sequence>
<proteinExistence type="predicted"/>
<comment type="caution">
    <text evidence="2">The sequence shown here is derived from an EMBL/GenBank/DDBJ whole genome shotgun (WGS) entry which is preliminary data.</text>
</comment>
<evidence type="ECO:0000313" key="2">
    <source>
        <dbReference type="EMBL" id="OQX10298.1"/>
    </source>
</evidence>
<dbReference type="AlphaFoldDB" id="A0A1Y1QNT9"/>
<protein>
    <recommendedName>
        <fullName evidence="4">Lipoprotein</fullName>
    </recommendedName>
</protein>
<feature type="signal peptide" evidence="1">
    <location>
        <begin position="1"/>
        <end position="24"/>
    </location>
</feature>
<dbReference type="Proteomes" id="UP000192491">
    <property type="component" value="Unassembled WGS sequence"/>
</dbReference>